<dbReference type="EMBL" id="BARS01030115">
    <property type="protein sequence ID" value="GAG18081.1"/>
    <property type="molecule type" value="Genomic_DNA"/>
</dbReference>
<reference evidence="1" key="1">
    <citation type="journal article" date="2014" name="Front. Microbiol.">
        <title>High frequency of phylogenetically diverse reductive dehalogenase-homologous genes in deep subseafloor sedimentary metagenomes.</title>
        <authorList>
            <person name="Kawai M."/>
            <person name="Futagami T."/>
            <person name="Toyoda A."/>
            <person name="Takaki Y."/>
            <person name="Nishi S."/>
            <person name="Hori S."/>
            <person name="Arai W."/>
            <person name="Tsubouchi T."/>
            <person name="Morono Y."/>
            <person name="Uchiyama I."/>
            <person name="Ito T."/>
            <person name="Fujiyama A."/>
            <person name="Inagaki F."/>
            <person name="Takami H."/>
        </authorList>
    </citation>
    <scope>NUCLEOTIDE SEQUENCE</scope>
    <source>
        <strain evidence="1">Expedition CK06-06</strain>
    </source>
</reference>
<sequence>LDKDVTETYSWCPYLQVLPVIGADCNVYSCQDKAYNTACGLLGSIADRRFRDFWFDNKEKFFAIDPSKDCNHHCVASTKNRLIFEYLNVDAEHLGFV</sequence>
<proteinExistence type="predicted"/>
<evidence type="ECO:0008006" key="2">
    <source>
        <dbReference type="Google" id="ProtNLM"/>
    </source>
</evidence>
<gene>
    <name evidence="1" type="ORF">S01H1_47000</name>
</gene>
<evidence type="ECO:0000313" key="1">
    <source>
        <dbReference type="EMBL" id="GAG18081.1"/>
    </source>
</evidence>
<comment type="caution">
    <text evidence="1">The sequence shown here is derived from an EMBL/GenBank/DDBJ whole genome shotgun (WGS) entry which is preliminary data.</text>
</comment>
<dbReference type="AlphaFoldDB" id="X0WZC1"/>
<accession>X0WZC1</accession>
<protein>
    <recommendedName>
        <fullName evidence="2">4Fe4S-binding SPASM domain-containing protein</fullName>
    </recommendedName>
</protein>
<name>X0WZC1_9ZZZZ</name>
<organism evidence="1">
    <name type="scientific">marine sediment metagenome</name>
    <dbReference type="NCBI Taxonomy" id="412755"/>
    <lineage>
        <taxon>unclassified sequences</taxon>
        <taxon>metagenomes</taxon>
        <taxon>ecological metagenomes</taxon>
    </lineage>
</organism>
<feature type="non-terminal residue" evidence="1">
    <location>
        <position position="1"/>
    </location>
</feature>